<sequence>TSDTTVILSDAFSPPSSWNGFLTPRDNNAQNVAIDHHEYQVFNDDQVALEPWQHRQLVCNNSKSYGGADKWTFVGEWSAAMTDCAPALNGYNIGARYEGIYPGSTHVGSCAMFNNVANWPQSYKDDTRGYIEAQMEAFEQKTQGWIFWNFKTEAAHEWDAFALLDAGVFPNPVTDRRFGAICNDF</sequence>
<comment type="caution">
    <text evidence="1">The sequence shown here is derived from an EMBL/GenBank/DDBJ whole genome shotgun (WGS) entry which is preliminary data.</text>
</comment>
<name>A0ACC3D4Q4_9PEZI</name>
<gene>
    <name evidence="1" type="ORF">LTS18_005333</name>
</gene>
<keyword evidence="2" id="KW-1185">Reference proteome</keyword>
<dbReference type="EMBL" id="JAWDJW010007598">
    <property type="protein sequence ID" value="KAK3061839.1"/>
    <property type="molecule type" value="Genomic_DNA"/>
</dbReference>
<proteinExistence type="predicted"/>
<dbReference type="Proteomes" id="UP001186974">
    <property type="component" value="Unassembled WGS sequence"/>
</dbReference>
<feature type="non-terminal residue" evidence="1">
    <location>
        <position position="1"/>
    </location>
</feature>
<evidence type="ECO:0000313" key="2">
    <source>
        <dbReference type="Proteomes" id="UP001186974"/>
    </source>
</evidence>
<accession>A0ACC3D4Q4</accession>
<reference evidence="1" key="1">
    <citation type="submission" date="2024-09" db="EMBL/GenBank/DDBJ databases">
        <title>Black Yeasts Isolated from many extreme environments.</title>
        <authorList>
            <person name="Coleine C."/>
            <person name="Stajich J.E."/>
            <person name="Selbmann L."/>
        </authorList>
    </citation>
    <scope>NUCLEOTIDE SEQUENCE</scope>
    <source>
        <strain evidence="1">CCFEE 5737</strain>
    </source>
</reference>
<evidence type="ECO:0000313" key="1">
    <source>
        <dbReference type="EMBL" id="KAK3061839.1"/>
    </source>
</evidence>
<organism evidence="1 2">
    <name type="scientific">Coniosporium uncinatum</name>
    <dbReference type="NCBI Taxonomy" id="93489"/>
    <lineage>
        <taxon>Eukaryota</taxon>
        <taxon>Fungi</taxon>
        <taxon>Dikarya</taxon>
        <taxon>Ascomycota</taxon>
        <taxon>Pezizomycotina</taxon>
        <taxon>Dothideomycetes</taxon>
        <taxon>Dothideomycetes incertae sedis</taxon>
        <taxon>Coniosporium</taxon>
    </lineage>
</organism>
<protein>
    <submittedName>
        <fullName evidence="1">Uncharacterized protein</fullName>
    </submittedName>
</protein>